<sequence>MTQHCDGWRLGKVEESMADTKAWGIGVKEALTQLLVNQRDLQAKITDLEGRSRRNNIRLYGVPEKAEGSSMVAFVEENSPLPRSSAAERSSAALNCGSLLAVRFLRFSVKERILQAAWKKAIYIKGKRVFFDHDYAEEVQKKRKEHAPIKKMLKDEGIRFPSPLSKLRVHFDTGPVTFQSASHAAEELRRQGFHLDSKVTSKPSGITEETLTKLLPWNITGGVVMHRSRSKVDPQTNAREKDE</sequence>
<evidence type="ECO:0008006" key="3">
    <source>
        <dbReference type="Google" id="ProtNLM"/>
    </source>
</evidence>
<organism evidence="1 2">
    <name type="scientific">Astyanax mexicanus</name>
    <name type="common">Blind cave fish</name>
    <name type="synonym">Astyanax fasciatus mexicanus</name>
    <dbReference type="NCBI Taxonomy" id="7994"/>
    <lineage>
        <taxon>Eukaryota</taxon>
        <taxon>Metazoa</taxon>
        <taxon>Chordata</taxon>
        <taxon>Craniata</taxon>
        <taxon>Vertebrata</taxon>
        <taxon>Euteleostomi</taxon>
        <taxon>Actinopterygii</taxon>
        <taxon>Neopterygii</taxon>
        <taxon>Teleostei</taxon>
        <taxon>Ostariophysi</taxon>
        <taxon>Characiformes</taxon>
        <taxon>Characoidei</taxon>
        <taxon>Acestrorhamphidae</taxon>
        <taxon>Acestrorhamphinae</taxon>
        <taxon>Astyanax</taxon>
    </lineage>
</organism>
<evidence type="ECO:0000313" key="1">
    <source>
        <dbReference type="Ensembl" id="ENSAMXP00005047397.1"/>
    </source>
</evidence>
<name>A0A8B9L7Z6_ASTMX</name>
<protein>
    <recommendedName>
        <fullName evidence="3">L1 transposable element RRM domain-containing protein</fullName>
    </recommendedName>
</protein>
<evidence type="ECO:0000313" key="2">
    <source>
        <dbReference type="Proteomes" id="UP000694621"/>
    </source>
</evidence>
<proteinExistence type="predicted"/>
<dbReference type="PANTHER" id="PTHR11505">
    <property type="entry name" value="L1 TRANSPOSABLE ELEMENT-RELATED"/>
    <property type="match status" value="1"/>
</dbReference>
<accession>A0A8B9L7Z6</accession>
<dbReference type="Ensembl" id="ENSAMXT00005051466.1">
    <property type="protein sequence ID" value="ENSAMXP00005047397.1"/>
    <property type="gene ID" value="ENSAMXG00005021756.1"/>
</dbReference>
<dbReference type="Proteomes" id="UP000694621">
    <property type="component" value="Unplaced"/>
</dbReference>
<dbReference type="AlphaFoldDB" id="A0A8B9L7Z6"/>
<dbReference type="Gene3D" id="3.30.70.1820">
    <property type="entry name" value="L1 transposable element, RRM domain"/>
    <property type="match status" value="1"/>
</dbReference>
<dbReference type="InterPro" id="IPR004244">
    <property type="entry name" value="Transposase_22"/>
</dbReference>
<reference evidence="1" key="1">
    <citation type="submission" date="2025-08" db="UniProtKB">
        <authorList>
            <consortium name="Ensembl"/>
        </authorList>
    </citation>
    <scope>IDENTIFICATION</scope>
</reference>